<dbReference type="SUPFAM" id="SSF100909">
    <property type="entry name" value="IP3 receptor type 1 binding core, domain 2"/>
    <property type="match status" value="1"/>
</dbReference>
<dbReference type="Pfam" id="PF08709">
    <property type="entry name" value="Ins145_P3_rec"/>
    <property type="match status" value="1"/>
</dbReference>
<dbReference type="InterPro" id="IPR015925">
    <property type="entry name" value="Ryanodine_IP3_receptor"/>
</dbReference>
<dbReference type="OMA" id="DKSQDEG"/>
<dbReference type="InterPro" id="IPR036300">
    <property type="entry name" value="MIR_dom_sf"/>
</dbReference>
<feature type="domain" description="RIH" evidence="18">
    <location>
        <begin position="1194"/>
        <end position="1319"/>
    </location>
</feature>
<evidence type="ECO:0000256" key="16">
    <source>
        <dbReference type="SAM" id="Phobius"/>
    </source>
</evidence>
<dbReference type="eggNOG" id="KOG3533">
    <property type="taxonomic scope" value="Eukaryota"/>
</dbReference>
<sequence>MSGRTSSSIARIGIGRAGATADDDEDESLAPIIHYGDQIVLFDNQRVGFVTSSISSAKHAAVDVMRVPSRKKPKIGNISTAVFEILPQFKFKARKDLQRKINALRQANEGSISFDVAIGRADDPEELQNLKLLADAEDEDNRNEMKRRHGDQVLYGQVVLLYHPHSRRFVRVQSNVTSRREASNLRVDMDDFATRNSWFRIMPRYKVRAEGDPIRVTDQIVLESLKTAGQFLHTSFQQHPEDTPDHGLYEVNCSVQPTAYSIYEFVDHTRRDDEEGAAQLLRGGDTIQLFHKEISAYIAAEGVFSYQKPVEDVHMRIRPADQTKPHGMLPPTSAVTFWQVEFVAKTMSGGPVGWEQDIRLKHLPTQMYLSFQIESASNPVHVPCLTSDPNDPSCVFKFFAVIRERDDIAMDSYCRIAHKQTGYWLHAEPDRKYTRRGRNLSMPPTANPELIANTRKIRWDGAELCQLGLSETRMFDDAFIIQPVDKEYVYNVGYVAGMIPVIRMYTRLRLQGEPPVAVSNAVVSALKELSAFMFVKGNRVRERQKLIRNLYVVEMLVELLKSPFAPFNTSPSAIGLQDLADPRNRETLAVVDAAYKVLETYLRGNSRKNELYIAAHIPFFQSQVGAALEVEKMYTELVRDNNQIVHAITDKEIMMFVNLLKTDKQPQYLEFLSVLCECIGAPLPHNQDKIAKALLIDSNDSVYLTEVNGQGDGVVVSIDNGKTWGSLYDFVKSAMDEKDDTSTPEYLFLDRQLELFGKLCLGRNDSSIDIIANQKKYLTWRECYLCVTSDRLPKSLRAKYVALMIHLFIDVGDNRDVLDSTTLSYSWDDLKPDPYKDAAEDRTTAITGARFLEFAKIHNWMHGYLAKQTDIVATDKANNKLLSEVLNLLHHLVVFGYYAAPEDIVELMKPLSSVADGRNDRYAHPSKPGVTDSERRAQVLKEWRSNGRFEKNGENEIVALCKFRAMKVIELLLNLTMNARLQHMMLDFKLLTAGERDTGRQRTSTSRRRVYPNETATHHARTIKAVLNAKDDSTLYHLTDEVRAYIHDLTDASNWVTPGWHPIDTAKNDIVDVLVDLARYEYSHVLTSAMRLTHRLFSSRDDLFGDAIQAQFLLTDDSKDLAKKLGIYLPQLRRLTKGYVEACETEDYLSIVTALEKKCYVEPENPQYSHPHDINQGIIFNSGILDILFDVLSKNGQATEVLCATFRLLRAMALKNPPVQQMLFDNMGLMMNHSRTEGWHDDMAYALTEAFTQNKTLCLSVRSEHLEQIMELLRDHTCEAPNLLALLAAVVKAEELDLPLKRNQDMIVRFLMEYRDIIITPAYIDDESSAEINEKRLALLREEFPSADELKLRTYHCNIVRLLAGCAEGENKYIESMCQTIFSIEEILQVLEDDLIDPLFKGPYMEFLLWVYLNTGEASEELLEARLETELRLWDSMKRIGTESSFLKSDTPRSEELAFMLDSYVPLLSKLVKDFFVKEASPAVRRCVGVMAKAMADFGMKALSIVGDRSLVKRVATCIMLLASKSPGHVTQDTLDTLGARLTAQEAGIVDLPVVQRYYEYYLDEIQVNTEFNEFARRLRLAYGGANTMRRQLLHGVSGVDDPSNQYCEEPHEDEALPLFPEFQRELDVFCKYGEVGGVVAPVQCRLSITQLVRQLTAVLDDDTLEMDFRTLRRRTLLNCRTMQILRAILHNAVTLGAPTQRLQDDMTPAVLPVMFLLQDHDSRVVQEALAALALMLKDGHRGAQGQIQEYFLGTREELFFEVVQAKVKNAMETTTELRNLRRQLEIKTSTQEKLLGTLTLAGQLGQQVSDALGSVRSVSSQVAETIMSAQKQPNKAQPTSDLGFQDTGNMELVLRVMQLMCEGYNLTLKEYLHKQEDNIRSIDLVAETVSFFQVYIEEITEDNVPLIIQTAEALVEFAQGYPPNQAVVFDEHIVDHINFLLRFPINCHESYVAWLKHALGKLLLSLLENDDERTKQMASEVDDTLDIRAVIETMQYFYDQHTKRLDTKWYGEDSPIDEDDRLSAVEIGYTFYNVVVRLADFTGKDYLNDPHCYRIPPEVDRKGRVKNDAADFYGKQSCSIEILRDGRVHKVHFFNAFKGQLRDDDKNRVVWTVDRSSPTDKIRDFVSKCRTNIADFRYHKFVRDRVPAAKSVINYSRRWSQALLLLTLVINVVILTAWRAPRDPLTILPDTRDWFPEVLYILGGFHVFFSTMTAFSYFLVHPPSFRATISSLPFGRELLSYLPSDESERTQNSLLGAESFHHFLLIPLSVLGLLYSGYFFAYHLFHVIIGNDILNRAIRAVTKNGQSLLWVAGLLCIVVYVYSFLIFAFLRRRVPYEDGYWCDTLFQCFVTSLRFGLMNGGGLGEGLIPETFSWRDAGLRVIFDLSFFILVTIVGLNVVFGIIVDTFSELRDEKYQIEDAMENECFICSIKSHEFDRYGKGFEHHIKHEHNMWNYLYFLLYLDQKDMNDYTSHEFYVSSRLAEKEELQFFPVNRALALDHRNAEQDTVDVLREEVRGLHAKLDAVIARLLVDDASATS</sequence>
<dbReference type="Gene3D" id="1.10.287.70">
    <property type="match status" value="1"/>
</dbReference>
<dbReference type="InterPro" id="IPR014821">
    <property type="entry name" value="Ins145_P3_rcpt"/>
</dbReference>
<feature type="domain" description="RIH" evidence="18">
    <location>
        <begin position="535"/>
        <end position="696"/>
    </location>
</feature>
<dbReference type="PANTHER" id="PTHR13715">
    <property type="entry name" value="RYANODINE RECEPTOR AND IP3 RECEPTOR"/>
    <property type="match status" value="1"/>
</dbReference>
<name>F2UDQ9_SALR5</name>
<keyword evidence="8" id="KW-0256">Endoplasmic reticulum</keyword>
<evidence type="ECO:0000259" key="20">
    <source>
        <dbReference type="Pfam" id="PF08454"/>
    </source>
</evidence>
<evidence type="ECO:0000256" key="9">
    <source>
        <dbReference type="ARBA" id="ARBA00022837"/>
    </source>
</evidence>
<comment type="subcellular location">
    <subcellularLocation>
        <location evidence="1">Endoplasmic reticulum membrane</location>
        <topology evidence="1">Multi-pass membrane protein</topology>
    </subcellularLocation>
</comment>
<dbReference type="Pfam" id="PF08454">
    <property type="entry name" value="RIH_assoc"/>
    <property type="match status" value="1"/>
</dbReference>
<keyword evidence="10 16" id="KW-1133">Transmembrane helix</keyword>
<evidence type="ECO:0000256" key="14">
    <source>
        <dbReference type="ARBA" id="ARBA00023286"/>
    </source>
</evidence>
<dbReference type="InParanoid" id="F2UDQ9"/>
<evidence type="ECO:0000256" key="2">
    <source>
        <dbReference type="ARBA" id="ARBA00009453"/>
    </source>
</evidence>
<dbReference type="InterPro" id="IPR000699">
    <property type="entry name" value="RIH_dom"/>
</dbReference>
<feature type="transmembrane region" description="Helical" evidence="16">
    <location>
        <begin position="2382"/>
        <end position="2405"/>
    </location>
</feature>
<evidence type="ECO:0000256" key="8">
    <source>
        <dbReference type="ARBA" id="ARBA00022824"/>
    </source>
</evidence>
<evidence type="ECO:0000256" key="4">
    <source>
        <dbReference type="ARBA" id="ARBA00022568"/>
    </source>
</evidence>
<feature type="domain" description="Ion transport" evidence="17">
    <location>
        <begin position="2274"/>
        <end position="2414"/>
    </location>
</feature>
<keyword evidence="9" id="KW-0106">Calcium</keyword>
<dbReference type="InterPro" id="IPR005821">
    <property type="entry name" value="Ion_trans_dom"/>
</dbReference>
<dbReference type="KEGG" id="sre:PTSG_06996"/>
<organism evidence="23">
    <name type="scientific">Salpingoeca rosetta (strain ATCC 50818 / BSB-021)</name>
    <dbReference type="NCBI Taxonomy" id="946362"/>
    <lineage>
        <taxon>Eukaryota</taxon>
        <taxon>Choanoflagellata</taxon>
        <taxon>Craspedida</taxon>
        <taxon>Salpingoecidae</taxon>
        <taxon>Salpingoeca</taxon>
    </lineage>
</organism>
<evidence type="ECO:0000256" key="11">
    <source>
        <dbReference type="ARBA" id="ARBA00023065"/>
    </source>
</evidence>
<keyword evidence="14" id="KW-1071">Ligand-gated ion channel</keyword>
<keyword evidence="15" id="KW-0407">Ion channel</keyword>
<evidence type="ECO:0000259" key="21">
    <source>
        <dbReference type="Pfam" id="PF08709"/>
    </source>
</evidence>
<evidence type="ECO:0000313" key="23">
    <source>
        <dbReference type="Proteomes" id="UP000007799"/>
    </source>
</evidence>
<evidence type="ECO:0000256" key="1">
    <source>
        <dbReference type="ARBA" id="ARBA00004477"/>
    </source>
</evidence>
<keyword evidence="7" id="KW-0677">Repeat</keyword>
<dbReference type="InterPro" id="IPR016024">
    <property type="entry name" value="ARM-type_fold"/>
</dbReference>
<reference evidence="22" key="1">
    <citation type="submission" date="2009-08" db="EMBL/GenBank/DDBJ databases">
        <title>Annotation of Salpingoeca rosetta.</title>
        <authorList>
            <consortium name="The Broad Institute Genome Sequencing Platform"/>
            <person name="Russ C."/>
            <person name="Cuomo C."/>
            <person name="Burger G."/>
            <person name="Gray M.W."/>
            <person name="Holland P.W.H."/>
            <person name="King N."/>
            <person name="Lang F.B.F."/>
            <person name="Roger A.J."/>
            <person name="Ruiz-Trillo I."/>
            <person name="Young S.K."/>
            <person name="Zeng Q."/>
            <person name="Gargeya S."/>
            <person name="Alvarado L."/>
            <person name="Berlin A."/>
            <person name="Chapman S.B."/>
            <person name="Chen Z."/>
            <person name="Freedman E."/>
            <person name="Gellesch M."/>
            <person name="Goldberg J."/>
            <person name="Griggs A."/>
            <person name="Gujja S."/>
            <person name="Heilman E."/>
            <person name="Heiman D."/>
            <person name="Howarth C."/>
            <person name="Mehta T."/>
            <person name="Neiman D."/>
            <person name="Pearson M."/>
            <person name="Roberts A."/>
            <person name="Saif S."/>
            <person name="Shea T."/>
            <person name="Shenoy N."/>
            <person name="Sisk P."/>
            <person name="Stolte C."/>
            <person name="Sykes S."/>
            <person name="White J."/>
            <person name="Yandava C."/>
            <person name="Haas B."/>
            <person name="Nusbaum C."/>
            <person name="Birren B."/>
        </authorList>
    </citation>
    <scope>NUCLEOTIDE SEQUENCE [LARGE SCALE GENOMIC DNA]</scope>
    <source>
        <strain evidence="22">ATCC 50818</strain>
    </source>
</reference>
<feature type="domain" description="MIR" evidence="19">
    <location>
        <begin position="280"/>
        <end position="429"/>
    </location>
</feature>
<keyword evidence="13 22" id="KW-0675">Receptor</keyword>
<evidence type="ECO:0000256" key="13">
    <source>
        <dbReference type="ARBA" id="ARBA00023170"/>
    </source>
</evidence>
<dbReference type="SUPFAM" id="SSF82109">
    <property type="entry name" value="MIR domain"/>
    <property type="match status" value="1"/>
</dbReference>
<dbReference type="Proteomes" id="UP000007799">
    <property type="component" value="Unassembled WGS sequence"/>
</dbReference>
<keyword evidence="11" id="KW-0406">Ion transport</keyword>
<evidence type="ECO:0000256" key="5">
    <source>
        <dbReference type="ARBA" id="ARBA00022673"/>
    </source>
</evidence>
<dbReference type="GO" id="GO:0070679">
    <property type="term" value="F:inositol 1,4,5 trisphosphate binding"/>
    <property type="evidence" value="ECO:0007669"/>
    <property type="project" value="InterPro"/>
</dbReference>
<dbReference type="Gene3D" id="1.25.10.30">
    <property type="entry name" value="IP3 receptor type 1 binding core, RIH domain"/>
    <property type="match status" value="1"/>
</dbReference>
<evidence type="ECO:0000256" key="6">
    <source>
        <dbReference type="ARBA" id="ARBA00022692"/>
    </source>
</evidence>
<dbReference type="SUPFAM" id="SSF48371">
    <property type="entry name" value="ARM repeat"/>
    <property type="match status" value="1"/>
</dbReference>
<dbReference type="FunFam" id="1.10.287.70:FF:000311">
    <property type="entry name" value="Predicted protein"/>
    <property type="match status" value="1"/>
</dbReference>
<feature type="domain" description="RyR/IP3R Homology associated" evidence="20">
    <location>
        <begin position="1847"/>
        <end position="1941"/>
    </location>
</feature>
<feature type="transmembrane region" description="Helical" evidence="16">
    <location>
        <begin position="2309"/>
        <end position="2331"/>
    </location>
</feature>
<evidence type="ECO:0000313" key="22">
    <source>
        <dbReference type="EMBL" id="EGD74759.1"/>
    </source>
</evidence>
<dbReference type="GeneID" id="16072978"/>
<keyword evidence="4" id="KW-0109">Calcium transport</keyword>
<dbReference type="OrthoDB" id="300855at2759"/>
<dbReference type="InterPro" id="IPR016093">
    <property type="entry name" value="MIR_motif"/>
</dbReference>
<evidence type="ECO:0000259" key="18">
    <source>
        <dbReference type="Pfam" id="PF01365"/>
    </source>
</evidence>
<evidence type="ECO:0000256" key="7">
    <source>
        <dbReference type="ARBA" id="ARBA00022737"/>
    </source>
</evidence>
<dbReference type="GO" id="GO:0005789">
    <property type="term" value="C:endoplasmic reticulum membrane"/>
    <property type="evidence" value="ECO:0007669"/>
    <property type="project" value="UniProtKB-SubCell"/>
</dbReference>
<dbReference type="InterPro" id="IPR035910">
    <property type="entry name" value="RyR/IP3R_RIH_dom_sf"/>
</dbReference>
<feature type="transmembrane region" description="Helical" evidence="16">
    <location>
        <begin position="2264"/>
        <end position="2289"/>
    </location>
</feature>
<accession>F2UDQ9</accession>
<keyword evidence="6 16" id="KW-0812">Transmembrane</keyword>
<keyword evidence="3" id="KW-0813">Transport</keyword>
<dbReference type="Gene3D" id="2.80.10.50">
    <property type="match status" value="2"/>
</dbReference>
<evidence type="ECO:0000259" key="19">
    <source>
        <dbReference type="Pfam" id="PF02815"/>
    </source>
</evidence>
<dbReference type="InterPro" id="IPR013662">
    <property type="entry name" value="RIH_assoc-dom"/>
</dbReference>
<dbReference type="RefSeq" id="XP_004992404.1">
    <property type="nucleotide sequence ID" value="XM_004992347.1"/>
</dbReference>
<dbReference type="PANTHER" id="PTHR13715:SF99">
    <property type="entry name" value="INOSITOL 1,4,5-TRISPHOSPHATE RECEPTOR-LIKE PROTEIN A"/>
    <property type="match status" value="1"/>
</dbReference>
<feature type="domain" description="Inositol 1,4,5-trisphosphate/ryanodine receptor" evidence="21">
    <location>
        <begin position="32"/>
        <end position="267"/>
    </location>
</feature>
<dbReference type="Pfam" id="PF00520">
    <property type="entry name" value="Ion_trans"/>
    <property type="match status" value="1"/>
</dbReference>
<evidence type="ECO:0000256" key="12">
    <source>
        <dbReference type="ARBA" id="ARBA00023136"/>
    </source>
</evidence>
<proteinExistence type="inferred from homology"/>
<dbReference type="Pfam" id="PF02815">
    <property type="entry name" value="MIR"/>
    <property type="match status" value="1"/>
</dbReference>
<evidence type="ECO:0000259" key="17">
    <source>
        <dbReference type="Pfam" id="PF00520"/>
    </source>
</evidence>
<comment type="similarity">
    <text evidence="2">Belongs to the InsP3 receptor family.</text>
</comment>
<keyword evidence="5" id="KW-0107">Calcium channel</keyword>
<dbReference type="InterPro" id="IPR000493">
    <property type="entry name" value="InsP3_rcpt"/>
</dbReference>
<evidence type="ECO:0000256" key="15">
    <source>
        <dbReference type="ARBA" id="ARBA00023303"/>
    </source>
</evidence>
<protein>
    <submittedName>
        <fullName evidence="22">Inositol 1,4,5-trisphosphate receptor type 3</fullName>
    </submittedName>
</protein>
<dbReference type="STRING" id="946362.F2UDQ9"/>
<feature type="transmembrane region" description="Helical" evidence="16">
    <location>
        <begin position="2199"/>
        <end position="2221"/>
    </location>
</feature>
<dbReference type="PRINTS" id="PR00779">
    <property type="entry name" value="INSP3RECEPTR"/>
</dbReference>
<keyword evidence="23" id="KW-1185">Reference proteome</keyword>
<evidence type="ECO:0000256" key="10">
    <source>
        <dbReference type="ARBA" id="ARBA00022989"/>
    </source>
</evidence>
<feature type="transmembrane region" description="Helical" evidence="16">
    <location>
        <begin position="2160"/>
        <end position="2179"/>
    </location>
</feature>
<evidence type="ECO:0000256" key="3">
    <source>
        <dbReference type="ARBA" id="ARBA00022448"/>
    </source>
</evidence>
<keyword evidence="12 16" id="KW-0472">Membrane</keyword>
<dbReference type="CDD" id="cd23280">
    <property type="entry name" value="beta-trefoil_MIR_itr-1-like"/>
    <property type="match status" value="1"/>
</dbReference>
<dbReference type="EMBL" id="GL832970">
    <property type="protein sequence ID" value="EGD74759.1"/>
    <property type="molecule type" value="Genomic_DNA"/>
</dbReference>
<dbReference type="Pfam" id="PF01365">
    <property type="entry name" value="RYDR_ITPR"/>
    <property type="match status" value="2"/>
</dbReference>
<dbReference type="GO" id="GO:0005220">
    <property type="term" value="F:inositol 1,4,5-trisphosphate-gated calcium channel activity"/>
    <property type="evidence" value="ECO:0007669"/>
    <property type="project" value="InterPro"/>
</dbReference>
<gene>
    <name evidence="22" type="ORF">PTSG_06996</name>
</gene>